<reference evidence="1 2" key="1">
    <citation type="journal article" date="2016" name="Nat. Commun.">
        <title>Thousands of microbial genomes shed light on interconnected biogeochemical processes in an aquifer system.</title>
        <authorList>
            <person name="Anantharaman K."/>
            <person name="Brown C.T."/>
            <person name="Hug L.A."/>
            <person name="Sharon I."/>
            <person name="Castelle C.J."/>
            <person name="Probst A.J."/>
            <person name="Thomas B.C."/>
            <person name="Singh A."/>
            <person name="Wilkins M.J."/>
            <person name="Karaoz U."/>
            <person name="Brodie E.L."/>
            <person name="Williams K.H."/>
            <person name="Hubbard S.S."/>
            <person name="Banfield J.F."/>
        </authorList>
    </citation>
    <scope>NUCLEOTIDE SEQUENCE [LARGE SCALE GENOMIC DNA]</scope>
</reference>
<sequence length="65" mass="7754">MSKRLPKSLRKFLRREKARIRGQFLDSQIREEKIMELLKKFSGRFNFESTKTPPRDKVSLGLKSD</sequence>
<dbReference type="EMBL" id="MFEG01000040">
    <property type="protein sequence ID" value="OGE74829.1"/>
    <property type="molecule type" value="Genomic_DNA"/>
</dbReference>
<dbReference type="Proteomes" id="UP000176547">
    <property type="component" value="Unassembled WGS sequence"/>
</dbReference>
<gene>
    <name evidence="1" type="ORF">A3K06_03740</name>
</gene>
<name>A0A1F5NB15_9BACT</name>
<accession>A0A1F5NB15</accession>
<proteinExistence type="predicted"/>
<organism evidence="1 2">
    <name type="scientific">Candidatus Doudnabacteria bacterium RIFCSPHIGHO2_01_52_17</name>
    <dbReference type="NCBI Taxonomy" id="1817820"/>
    <lineage>
        <taxon>Bacteria</taxon>
        <taxon>Candidatus Doudnaibacteriota</taxon>
    </lineage>
</organism>
<evidence type="ECO:0000313" key="1">
    <source>
        <dbReference type="EMBL" id="OGE74829.1"/>
    </source>
</evidence>
<comment type="caution">
    <text evidence="1">The sequence shown here is derived from an EMBL/GenBank/DDBJ whole genome shotgun (WGS) entry which is preliminary data.</text>
</comment>
<evidence type="ECO:0000313" key="2">
    <source>
        <dbReference type="Proteomes" id="UP000176547"/>
    </source>
</evidence>
<dbReference type="AlphaFoldDB" id="A0A1F5NB15"/>
<protein>
    <submittedName>
        <fullName evidence="1">Uncharacterized protein</fullName>
    </submittedName>
</protein>